<dbReference type="PANTHER" id="PTHR28062:SF1">
    <property type="entry name" value="TRANSMEMBRANE PROTEIN"/>
    <property type="match status" value="1"/>
</dbReference>
<reference evidence="3 4" key="1">
    <citation type="submission" date="2011-10" db="EMBL/GenBank/DDBJ databases">
        <authorList>
            <person name="Genoscope - CEA"/>
        </authorList>
    </citation>
    <scope>NUCLEOTIDE SEQUENCE [LARGE SCALE GENOMIC DNA]</scope>
    <source>
        <strain evidence="3 4">RCC 1105</strain>
    </source>
</reference>
<keyword evidence="4" id="KW-1185">Reference proteome</keyword>
<dbReference type="EMBL" id="FO082277">
    <property type="protein sequence ID" value="CCO15252.1"/>
    <property type="molecule type" value="Genomic_DNA"/>
</dbReference>
<keyword evidence="2" id="KW-0812">Transmembrane</keyword>
<name>K8EBE5_9CHLO</name>
<dbReference type="eggNOG" id="KOG4539">
    <property type="taxonomic scope" value="Eukaryota"/>
</dbReference>
<keyword evidence="2" id="KW-0472">Membrane</keyword>
<dbReference type="InterPro" id="IPR018786">
    <property type="entry name" value="Mit_KHE1"/>
</dbReference>
<dbReference type="KEGG" id="bpg:Bathy02g05000"/>
<feature type="compositionally biased region" description="Basic and acidic residues" evidence="1">
    <location>
        <begin position="37"/>
        <end position="48"/>
    </location>
</feature>
<sequence>MTTTSREVLTRLRLIVVPRRRIFPSSTTTSTTSLKSLAEKGGRGKDGGEDASTSLSSSSSTATTQKSDENIFFFIHASAIREPNPSRYERAVRVVRENEEKDALKRFTPLFVNSLKEKASAYASRTWQTWEKSEKGFGRKVYDIAQKLLERVDPDEDVLKAIPSKALGATLSSCEIVYPKSLMHADDVRVAIRDLLKRGKKKARRAKYFNLACAPFTLPLFLSPVSNFPIYWFLYRAREAWIGCKGAESAKEILQRRLEQPELIGEDDREIQKLTEFECTRSSDNEDDGNKSTEACCRIAAHDESNCAVTFAPCNKLDEVFGSFSSSFASDEKKLNFWRRLTAVQLDSTEIEDNYEMNFVRALGEIEKLTGANDMVSLHKRYERFRALNAK</sequence>
<evidence type="ECO:0000313" key="4">
    <source>
        <dbReference type="Proteomes" id="UP000198341"/>
    </source>
</evidence>
<keyword evidence="2" id="KW-1133">Transmembrane helix</keyword>
<dbReference type="PANTHER" id="PTHR28062">
    <property type="entry name" value="K+-H+ EXCHANGE-LIKE PROTEIN"/>
    <property type="match status" value="1"/>
</dbReference>
<dbReference type="GO" id="GO:0005743">
    <property type="term" value="C:mitochondrial inner membrane"/>
    <property type="evidence" value="ECO:0007669"/>
    <property type="project" value="TreeGrafter"/>
</dbReference>
<dbReference type="RefSeq" id="XP_007515012.1">
    <property type="nucleotide sequence ID" value="XM_007514950.1"/>
</dbReference>
<accession>K8EBE5</accession>
<protein>
    <submittedName>
        <fullName evidence="3">Uncharacterized protein</fullName>
    </submittedName>
</protein>
<dbReference type="GO" id="GO:1902600">
    <property type="term" value="P:proton transmembrane transport"/>
    <property type="evidence" value="ECO:0007669"/>
    <property type="project" value="TreeGrafter"/>
</dbReference>
<feature type="region of interest" description="Disordered" evidence="1">
    <location>
        <begin position="25"/>
        <end position="63"/>
    </location>
</feature>
<organism evidence="3 4">
    <name type="scientific">Bathycoccus prasinos</name>
    <dbReference type="NCBI Taxonomy" id="41875"/>
    <lineage>
        <taxon>Eukaryota</taxon>
        <taxon>Viridiplantae</taxon>
        <taxon>Chlorophyta</taxon>
        <taxon>Mamiellophyceae</taxon>
        <taxon>Mamiellales</taxon>
        <taxon>Bathycoccaceae</taxon>
        <taxon>Bathycoccus</taxon>
    </lineage>
</organism>
<feature type="compositionally biased region" description="Low complexity" evidence="1">
    <location>
        <begin position="50"/>
        <end position="63"/>
    </location>
</feature>
<dbReference type="GO" id="GO:0006813">
    <property type="term" value="P:potassium ion transport"/>
    <property type="evidence" value="ECO:0007669"/>
    <property type="project" value="TreeGrafter"/>
</dbReference>
<feature type="transmembrane region" description="Helical" evidence="2">
    <location>
        <begin position="208"/>
        <end position="234"/>
    </location>
</feature>
<dbReference type="GeneID" id="19017613"/>
<dbReference type="Proteomes" id="UP000198341">
    <property type="component" value="Chromosome 2"/>
</dbReference>
<dbReference type="Pfam" id="PF10173">
    <property type="entry name" value="Mit_KHE1"/>
    <property type="match status" value="1"/>
</dbReference>
<dbReference type="OrthoDB" id="5562676at2759"/>
<proteinExistence type="predicted"/>
<evidence type="ECO:0000256" key="2">
    <source>
        <dbReference type="SAM" id="Phobius"/>
    </source>
</evidence>
<gene>
    <name evidence="3" type="ORF">Bathy02g05000</name>
</gene>
<evidence type="ECO:0000256" key="1">
    <source>
        <dbReference type="SAM" id="MobiDB-lite"/>
    </source>
</evidence>
<evidence type="ECO:0000313" key="3">
    <source>
        <dbReference type="EMBL" id="CCO15252.1"/>
    </source>
</evidence>
<dbReference type="AlphaFoldDB" id="K8EBE5"/>